<evidence type="ECO:0000256" key="3">
    <source>
        <dbReference type="HAMAP-Rule" id="MF_00528"/>
    </source>
</evidence>
<keyword evidence="2 3" id="KW-0378">Hydrolase</keyword>
<dbReference type="GO" id="GO:0009117">
    <property type="term" value="P:nucleotide metabolic process"/>
    <property type="evidence" value="ECO:0007669"/>
    <property type="project" value="UniProtKB-KW"/>
</dbReference>
<comment type="function">
    <text evidence="3">Nucleoside triphosphate pyrophosphatase. May have a dual role in cell division arrest and in preventing the incorporation of modified nucleotides into cellular nucleic acids.</text>
</comment>
<keyword evidence="8" id="KW-1185">Reference proteome</keyword>
<dbReference type="PROSITE" id="PS00893">
    <property type="entry name" value="NUDIX_BOX"/>
    <property type="match status" value="1"/>
</dbReference>
<dbReference type="PROSITE" id="PS51462">
    <property type="entry name" value="NUDIX"/>
    <property type="match status" value="1"/>
</dbReference>
<feature type="region of interest" description="Disordered" evidence="4">
    <location>
        <begin position="1"/>
        <end position="35"/>
    </location>
</feature>
<dbReference type="SUPFAM" id="SSF52972">
    <property type="entry name" value="ITPase-like"/>
    <property type="match status" value="1"/>
</dbReference>
<comment type="catalytic activity">
    <reaction evidence="3">
        <text>a 2'-deoxyribonucleoside 5'-triphosphate + H2O = a 2'-deoxyribonucleoside 5'-phosphate + diphosphate + H(+)</text>
        <dbReference type="Rhea" id="RHEA:44644"/>
        <dbReference type="ChEBI" id="CHEBI:15377"/>
        <dbReference type="ChEBI" id="CHEBI:15378"/>
        <dbReference type="ChEBI" id="CHEBI:33019"/>
        <dbReference type="ChEBI" id="CHEBI:61560"/>
        <dbReference type="ChEBI" id="CHEBI:65317"/>
        <dbReference type="EC" id="3.6.1.9"/>
    </reaction>
</comment>
<dbReference type="GO" id="GO:0047429">
    <property type="term" value="F:nucleoside triphosphate diphosphatase activity"/>
    <property type="evidence" value="ECO:0007669"/>
    <property type="project" value="UniProtKB-EC"/>
</dbReference>
<dbReference type="InterPro" id="IPR003697">
    <property type="entry name" value="Maf-like"/>
</dbReference>
<evidence type="ECO:0000256" key="4">
    <source>
        <dbReference type="SAM" id="MobiDB-lite"/>
    </source>
</evidence>
<dbReference type="CDD" id="cd18877">
    <property type="entry name" value="NUDIX_Hydrolase"/>
    <property type="match status" value="1"/>
</dbReference>
<dbReference type="EC" id="3.6.1.9" evidence="3"/>
<comment type="caution">
    <text evidence="3">Lacks conserved residue(s) required for the propagation of feature annotation.</text>
</comment>
<dbReference type="InterPro" id="IPR020084">
    <property type="entry name" value="NUDIX_hydrolase_CS"/>
</dbReference>
<dbReference type="GO" id="GO:0005737">
    <property type="term" value="C:cytoplasm"/>
    <property type="evidence" value="ECO:0007669"/>
    <property type="project" value="UniProtKB-SubCell"/>
</dbReference>
<reference evidence="6" key="3">
    <citation type="submission" date="2023-10" db="EMBL/GenBank/DDBJ databases">
        <title>Whole Genome based description of the genera Actinobaculum and Actinotignum reveals a complex phylogenetic relationship within the species included in the genus Actinotignum.</title>
        <authorList>
            <person name="Jensen C.S."/>
            <person name="Dargis R."/>
            <person name="Kemp M."/>
            <person name="Christensen J.J."/>
        </authorList>
    </citation>
    <scope>NUCLEOTIDE SEQUENCE</scope>
    <source>
        <strain evidence="6">Actinobaculum_suis_CCUG19206T</strain>
    </source>
</reference>
<dbReference type="CDD" id="cd00555">
    <property type="entry name" value="Maf"/>
    <property type="match status" value="1"/>
</dbReference>
<comment type="similarity">
    <text evidence="3">Belongs to the Maf family.</text>
</comment>
<accession>A0A1G7DPB6</accession>
<sequence>MSEEEKAPETTPPRPPKDRANVFPGVGPAGPGPADGPVLPRLQLLLASQSPARLATLQAAGVEPLVQVSHVDEEALLARLERGGASPAQKVLALASAKARAVAGALPAAAQPAADFVLGCDSMFEFAGEVHGKPHSPAVARERLRQMRGKSGVLHTGHCLVHAGTLRSLGAVSHARVHFAPLSDSEIDAYIATGEPLEVAGSFTTDGRGGPYIEKIDGDYHGVVGLSLPLLRRMAAEYGLSFTQFWAAPATPARGVLPAWTAQLLASTRKGRYSHGADGFMLSQDGTRHWGMKGAAGVAAFRRTAAGRLELLMQHRSQWSHGGGTWAVAGGAIEWDETPREGALREFGEETGIPASALSICAKHVADRGDWQYTTFVARIDGEVSPVPDAESIALQWVDIDAVESLPLLPSFAASWHQVRALAAKI</sequence>
<feature type="active site" description="Proton acceptor" evidence="3">
    <location>
        <position position="121"/>
    </location>
</feature>
<feature type="domain" description="Nudix hydrolase" evidence="5">
    <location>
        <begin position="291"/>
        <end position="423"/>
    </location>
</feature>
<dbReference type="Pfam" id="PF02545">
    <property type="entry name" value="Maf"/>
    <property type="match status" value="1"/>
</dbReference>
<evidence type="ECO:0000259" key="5">
    <source>
        <dbReference type="PROSITE" id="PS51462"/>
    </source>
</evidence>
<reference evidence="8" key="2">
    <citation type="submission" date="2016-10" db="EMBL/GenBank/DDBJ databases">
        <authorList>
            <person name="Varghese N."/>
        </authorList>
    </citation>
    <scope>NUCLEOTIDE SEQUENCE [LARGE SCALE GENOMIC DNA]</scope>
    <source>
        <strain evidence="8">DSM 20639</strain>
    </source>
</reference>
<dbReference type="InterPro" id="IPR015797">
    <property type="entry name" value="NUDIX_hydrolase-like_dom_sf"/>
</dbReference>
<dbReference type="RefSeq" id="WP_083330149.1">
    <property type="nucleotide sequence ID" value="NZ_FNAU01000012.1"/>
</dbReference>
<organism evidence="7 8">
    <name type="scientific">Actinobaculum suis</name>
    <dbReference type="NCBI Taxonomy" id="1657"/>
    <lineage>
        <taxon>Bacteria</taxon>
        <taxon>Bacillati</taxon>
        <taxon>Actinomycetota</taxon>
        <taxon>Actinomycetes</taxon>
        <taxon>Actinomycetales</taxon>
        <taxon>Actinomycetaceae</taxon>
        <taxon>Actinobaculum</taxon>
    </lineage>
</organism>
<proteinExistence type="inferred from homology"/>
<protein>
    <recommendedName>
        <fullName evidence="3">Nucleoside triphosphate pyrophosphatase</fullName>
        <ecNumber evidence="3">3.6.1.9</ecNumber>
    </recommendedName>
    <alternativeName>
        <fullName evidence="3">Nucleotide pyrophosphatase</fullName>
        <shortName evidence="3">Nucleotide PPase</shortName>
    </alternativeName>
</protein>
<dbReference type="InterPro" id="IPR029001">
    <property type="entry name" value="ITPase-like_fam"/>
</dbReference>
<dbReference type="Pfam" id="PF00293">
    <property type="entry name" value="NUDIX"/>
    <property type="match status" value="1"/>
</dbReference>
<gene>
    <name evidence="6" type="ORF">R6G71_05725</name>
    <name evidence="7" type="ORF">SAMN05421878_11234</name>
</gene>
<dbReference type="Gene3D" id="3.90.79.10">
    <property type="entry name" value="Nucleoside Triphosphate Pyrophosphohydrolase"/>
    <property type="match status" value="1"/>
</dbReference>
<comment type="catalytic activity">
    <reaction evidence="3">
        <text>a ribonucleoside 5'-triphosphate + H2O = a ribonucleoside 5'-phosphate + diphosphate + H(+)</text>
        <dbReference type="Rhea" id="RHEA:23996"/>
        <dbReference type="ChEBI" id="CHEBI:15377"/>
        <dbReference type="ChEBI" id="CHEBI:15378"/>
        <dbReference type="ChEBI" id="CHEBI:33019"/>
        <dbReference type="ChEBI" id="CHEBI:58043"/>
        <dbReference type="ChEBI" id="CHEBI:61557"/>
        <dbReference type="EC" id="3.6.1.9"/>
    </reaction>
</comment>
<evidence type="ECO:0000313" key="6">
    <source>
        <dbReference type="EMBL" id="MDY5153546.1"/>
    </source>
</evidence>
<dbReference type="HAMAP" id="MF_00528">
    <property type="entry name" value="Maf"/>
    <property type="match status" value="1"/>
</dbReference>
<dbReference type="Gene3D" id="3.90.950.10">
    <property type="match status" value="1"/>
</dbReference>
<evidence type="ECO:0000256" key="2">
    <source>
        <dbReference type="ARBA" id="ARBA00022801"/>
    </source>
</evidence>
<dbReference type="PANTHER" id="PTHR43213">
    <property type="entry name" value="BIFUNCTIONAL DTTP/UTP PYROPHOSPHATASE/METHYLTRANSFERASE PROTEIN-RELATED"/>
    <property type="match status" value="1"/>
</dbReference>
<evidence type="ECO:0000313" key="7">
    <source>
        <dbReference type="EMBL" id="SDE53358.1"/>
    </source>
</evidence>
<reference evidence="7" key="1">
    <citation type="submission" date="2016-10" db="EMBL/GenBank/DDBJ databases">
        <authorList>
            <person name="de Groot N.N."/>
        </authorList>
    </citation>
    <scope>NUCLEOTIDE SEQUENCE [LARGE SCALE GENOMIC DNA]</scope>
    <source>
        <strain evidence="7">DSM 20639</strain>
    </source>
</reference>
<dbReference type="AlphaFoldDB" id="A0A1G7DPB6"/>
<dbReference type="InterPro" id="IPR000086">
    <property type="entry name" value="NUDIX_hydrolase_dom"/>
</dbReference>
<name>A0A1G7DPB6_9ACTO</name>
<comment type="cofactor">
    <cofactor evidence="1 3">
        <name>a divalent metal cation</name>
        <dbReference type="ChEBI" id="CHEBI:60240"/>
    </cofactor>
</comment>
<dbReference type="SUPFAM" id="SSF55811">
    <property type="entry name" value="Nudix"/>
    <property type="match status" value="1"/>
</dbReference>
<dbReference type="Proteomes" id="UP000182744">
    <property type="component" value="Unassembled WGS sequence"/>
</dbReference>
<keyword evidence="3" id="KW-0546">Nucleotide metabolism</keyword>
<evidence type="ECO:0000313" key="8">
    <source>
        <dbReference type="Proteomes" id="UP000182744"/>
    </source>
</evidence>
<keyword evidence="3" id="KW-0963">Cytoplasm</keyword>
<dbReference type="Proteomes" id="UP001273799">
    <property type="component" value="Unassembled WGS sequence"/>
</dbReference>
<comment type="subcellular location">
    <subcellularLocation>
        <location evidence="3">Cytoplasm</location>
    </subcellularLocation>
</comment>
<dbReference type="PANTHER" id="PTHR43213:SF5">
    <property type="entry name" value="BIFUNCTIONAL DTTP_UTP PYROPHOSPHATASE_METHYLTRANSFERASE PROTEIN-RELATED"/>
    <property type="match status" value="1"/>
</dbReference>
<dbReference type="NCBIfam" id="TIGR00172">
    <property type="entry name" value="maf"/>
    <property type="match status" value="1"/>
</dbReference>
<evidence type="ECO:0000256" key="1">
    <source>
        <dbReference type="ARBA" id="ARBA00001968"/>
    </source>
</evidence>
<dbReference type="EMBL" id="FNAU01000012">
    <property type="protein sequence ID" value="SDE53358.1"/>
    <property type="molecule type" value="Genomic_DNA"/>
</dbReference>
<dbReference type="EMBL" id="JAWNFU010000003">
    <property type="protein sequence ID" value="MDY5153546.1"/>
    <property type="molecule type" value="Genomic_DNA"/>
</dbReference>